<evidence type="ECO:0000256" key="1">
    <source>
        <dbReference type="ARBA" id="ARBA00006484"/>
    </source>
</evidence>
<dbReference type="PROSITE" id="PS00061">
    <property type="entry name" value="ADH_SHORT"/>
    <property type="match status" value="1"/>
</dbReference>
<dbReference type="InterPro" id="IPR002347">
    <property type="entry name" value="SDR_fam"/>
</dbReference>
<dbReference type="InterPro" id="IPR020904">
    <property type="entry name" value="Sc_DH/Rdtase_CS"/>
</dbReference>
<dbReference type="EMBL" id="JBHSDQ010000001">
    <property type="protein sequence ID" value="MFC4395059.1"/>
    <property type="molecule type" value="Genomic_DNA"/>
</dbReference>
<dbReference type="RefSeq" id="WP_286398326.1">
    <property type="nucleotide sequence ID" value="NZ_JBHSDQ010000001.1"/>
</dbReference>
<dbReference type="PANTHER" id="PTHR43639">
    <property type="entry name" value="OXIDOREDUCTASE, SHORT-CHAIN DEHYDROGENASE/REDUCTASE FAMILY (AFU_ORTHOLOGUE AFUA_5G02870)"/>
    <property type="match status" value="1"/>
</dbReference>
<name>A0ABV8WGB9_9MICC</name>
<dbReference type="InterPro" id="IPR036291">
    <property type="entry name" value="NAD(P)-bd_dom_sf"/>
</dbReference>
<dbReference type="Pfam" id="PF13561">
    <property type="entry name" value="adh_short_C2"/>
    <property type="match status" value="1"/>
</dbReference>
<reference evidence="4" key="1">
    <citation type="journal article" date="2019" name="Int. J. Syst. Evol. Microbiol.">
        <title>The Global Catalogue of Microorganisms (GCM) 10K type strain sequencing project: providing services to taxonomists for standard genome sequencing and annotation.</title>
        <authorList>
            <consortium name="The Broad Institute Genomics Platform"/>
            <consortium name="The Broad Institute Genome Sequencing Center for Infectious Disease"/>
            <person name="Wu L."/>
            <person name="Ma J."/>
        </authorList>
    </citation>
    <scope>NUCLEOTIDE SEQUENCE [LARGE SCALE GENOMIC DNA]</scope>
    <source>
        <strain evidence="4">PJ61</strain>
    </source>
</reference>
<protein>
    <submittedName>
        <fullName evidence="3">SDR family oxidoreductase</fullName>
    </submittedName>
</protein>
<comment type="caution">
    <text evidence="3">The sequence shown here is derived from an EMBL/GenBank/DDBJ whole genome shotgun (WGS) entry which is preliminary data.</text>
</comment>
<dbReference type="PRINTS" id="PR00081">
    <property type="entry name" value="GDHRDH"/>
</dbReference>
<evidence type="ECO:0000313" key="3">
    <source>
        <dbReference type="EMBL" id="MFC4395059.1"/>
    </source>
</evidence>
<sequence length="256" mass="26613">MESVAPVPTRPVALVTGVGRLAAIGAGIARQLAADGWDLVLSYWADYDARMPWGSEPEDVVRLTAELEAIGAKVHVLSADLQDPGVPDRLVAESAQLAGPLQGLVLSHAESVDSGVLDTTIESFDRHFAVNTRASWQLIAAFARQATDDGGAIVALTSDHTAFNLPYGASKGALDRIVIAAARELGPQGISANVLNPGPVDTGWMTTDVREELTAQQPTGRLGTPADVAGTVAFLLSPAGRWVSGQLIKADGGFSA</sequence>
<dbReference type="SUPFAM" id="SSF51735">
    <property type="entry name" value="NAD(P)-binding Rossmann-fold domains"/>
    <property type="match status" value="1"/>
</dbReference>
<evidence type="ECO:0000313" key="4">
    <source>
        <dbReference type="Proteomes" id="UP001595778"/>
    </source>
</evidence>
<dbReference type="PANTHER" id="PTHR43639:SF1">
    <property type="entry name" value="SHORT-CHAIN DEHYDROGENASE_REDUCTASE FAMILY PROTEIN"/>
    <property type="match status" value="1"/>
</dbReference>
<evidence type="ECO:0000256" key="2">
    <source>
        <dbReference type="ARBA" id="ARBA00023002"/>
    </source>
</evidence>
<dbReference type="Proteomes" id="UP001595778">
    <property type="component" value="Unassembled WGS sequence"/>
</dbReference>
<dbReference type="Gene3D" id="3.40.50.720">
    <property type="entry name" value="NAD(P)-binding Rossmann-like Domain"/>
    <property type="match status" value="1"/>
</dbReference>
<accession>A0ABV8WGB9</accession>
<keyword evidence="4" id="KW-1185">Reference proteome</keyword>
<keyword evidence="2" id="KW-0560">Oxidoreductase</keyword>
<gene>
    <name evidence="3" type="ORF">ACFO0G_03075</name>
</gene>
<organism evidence="3 4">
    <name type="scientific">Arthrobacter sedimenti</name>
    <dbReference type="NCBI Taxonomy" id="2694931"/>
    <lineage>
        <taxon>Bacteria</taxon>
        <taxon>Bacillati</taxon>
        <taxon>Actinomycetota</taxon>
        <taxon>Actinomycetes</taxon>
        <taxon>Micrococcales</taxon>
        <taxon>Micrococcaceae</taxon>
        <taxon>Arthrobacter</taxon>
    </lineage>
</organism>
<comment type="similarity">
    <text evidence="1">Belongs to the short-chain dehydrogenases/reductases (SDR) family.</text>
</comment>
<proteinExistence type="inferred from homology"/>